<dbReference type="Gene3D" id="2.160.20.10">
    <property type="entry name" value="Single-stranded right-handed beta-helix, Pectin lyase-like"/>
    <property type="match status" value="2"/>
</dbReference>
<dbReference type="InterPro" id="IPR012334">
    <property type="entry name" value="Pectin_lyas_fold"/>
</dbReference>
<dbReference type="CDD" id="cd14251">
    <property type="entry name" value="PL-6"/>
    <property type="match status" value="1"/>
</dbReference>
<name>A0ABS1WNZ7_9FLAO</name>
<dbReference type="Pfam" id="PF14592">
    <property type="entry name" value="Chondroitinas_B"/>
    <property type="match status" value="1"/>
</dbReference>
<comment type="caution">
    <text evidence="2">The sequence shown here is derived from an EMBL/GenBank/DDBJ whole genome shotgun (WGS) entry which is preliminary data.</text>
</comment>
<dbReference type="Proteomes" id="UP000605013">
    <property type="component" value="Unassembled WGS sequence"/>
</dbReference>
<dbReference type="SMART" id="SM00710">
    <property type="entry name" value="PbH1"/>
    <property type="match status" value="11"/>
</dbReference>
<evidence type="ECO:0000313" key="3">
    <source>
        <dbReference type="Proteomes" id="UP000605013"/>
    </source>
</evidence>
<protein>
    <submittedName>
        <fullName evidence="2">Polysaccharide lyase 6 family protein</fullName>
    </submittedName>
</protein>
<dbReference type="EMBL" id="JAEMEF010000014">
    <property type="protein sequence ID" value="MBL7560856.1"/>
    <property type="molecule type" value="Genomic_DNA"/>
</dbReference>
<keyword evidence="3" id="KW-1185">Reference proteome</keyword>
<evidence type="ECO:0000313" key="2">
    <source>
        <dbReference type="EMBL" id="MBL7560856.1"/>
    </source>
</evidence>
<organism evidence="2 3">
    <name type="scientific">Olleya sediminilitoris</name>
    <dbReference type="NCBI Taxonomy" id="2795739"/>
    <lineage>
        <taxon>Bacteria</taxon>
        <taxon>Pseudomonadati</taxon>
        <taxon>Bacteroidota</taxon>
        <taxon>Flavobacteriia</taxon>
        <taxon>Flavobacteriales</taxon>
        <taxon>Flavobacteriaceae</taxon>
    </lineage>
</organism>
<accession>A0ABS1WNZ7</accession>
<feature type="signal peptide" evidence="1">
    <location>
        <begin position="1"/>
        <end position="21"/>
    </location>
</feature>
<gene>
    <name evidence="2" type="ORF">JAO71_13685</name>
</gene>
<dbReference type="RefSeq" id="WP_203001379.1">
    <property type="nucleotide sequence ID" value="NZ_JAEMEF010000014.1"/>
</dbReference>
<sequence>MILKNVVSIIFSFLLVSVAFAQDFTVSNIKEFDQAIGQVKPGSTIILKNGIWKDVNLKAYGQATKDAPIIIKAETPGKVVLTGDSSLSIYGEYVIVSGLWFKDGVTTSKYVIQFKKDSKTFANNCRFTNSTISNYKVKDEDNKNHWVDLWGKNNRVDHNNFTGKTSSGTTLVVWLKGDAHIENNHIIDYNFFGHRPDLGENGGETIRIGTSANSMKSSKTIVENNTFKNCDGEIEIISNKSGDNIYRNNLFLESKGTLTLRHGNNALVENNVFLGNTVANTGGIRIINEGHVVRNNLLVGLTGDGYRGPIVMMNGVKNSPLNRYHQVKNVEVVNNTIINCGPITFGSGKDKEKTLAPINTTFANNIISNTTGASVFEAKDDISGITFSNNIVDSQATVDPLLFTKASIDWKMFKALPMPSINNPVLKQVLPTKNASDNDITGSVWAVYVAGAFNLENKKYPKALTVRTGPGWKPVIETPKVKSISVDIGVDPGVGTLRKVISKAGNGDVISLKPGIYYLDKQIKIKSNLKINGSPDGKTIIMASSKLEKPLSYLLRVSAGITVSITNITFDGSNKTPVKYAIVSPDKMESDLYNLTIDTCVFKNFKNDSGGAIIKGYSGTRAELMLIKNSRFEDSFRGINLSYEKNQGQFNANNLIIENTIFNNIEEFAINYKRSIIDSNIEGGNLMIDHCVFNKVSNKEKGSIIKVKGIHQVTIQNTVFDNSFLIKIPVALEGSSNNIYNCLFHDSGFVKVSKGASESNIIYKSPKWEDKKKFIPGKKSPLLKSNNQIETIGLIN</sequence>
<dbReference type="SUPFAM" id="SSF51126">
    <property type="entry name" value="Pectin lyase-like"/>
    <property type="match status" value="2"/>
</dbReference>
<keyword evidence="1" id="KW-0732">Signal</keyword>
<keyword evidence="2" id="KW-0456">Lyase</keyword>
<dbReference type="GO" id="GO:0016829">
    <property type="term" value="F:lyase activity"/>
    <property type="evidence" value="ECO:0007669"/>
    <property type="project" value="UniProtKB-KW"/>
</dbReference>
<feature type="chain" id="PRO_5045794659" evidence="1">
    <location>
        <begin position="22"/>
        <end position="796"/>
    </location>
</feature>
<evidence type="ECO:0000256" key="1">
    <source>
        <dbReference type="SAM" id="SignalP"/>
    </source>
</evidence>
<dbReference type="InterPro" id="IPR011050">
    <property type="entry name" value="Pectin_lyase_fold/virulence"/>
</dbReference>
<dbReference type="InterPro" id="IPR006626">
    <property type="entry name" value="PbH1"/>
</dbReference>
<reference evidence="2 3" key="1">
    <citation type="submission" date="2020-12" db="EMBL/GenBank/DDBJ databases">
        <title>Olleya sediminilitoris sp. nov., isolated from a tidal flat.</title>
        <authorList>
            <person name="Park S."/>
            <person name="Yoon J.-H."/>
        </authorList>
    </citation>
    <scope>NUCLEOTIDE SEQUENCE [LARGE SCALE GENOMIC DNA]</scope>
    <source>
        <strain evidence="2 3">YSTF-M6</strain>
    </source>
</reference>
<proteinExistence type="predicted"/>
<dbReference type="InterPro" id="IPR039513">
    <property type="entry name" value="PL-6"/>
</dbReference>